<comment type="subcellular location">
    <subcellularLocation>
        <location evidence="1">Cell membrane</location>
        <topology evidence="1">Multi-pass membrane protein</topology>
    </subcellularLocation>
</comment>
<dbReference type="Pfam" id="PF04239">
    <property type="entry name" value="DUF421"/>
    <property type="match status" value="1"/>
</dbReference>
<evidence type="ECO:0000313" key="9">
    <source>
        <dbReference type="EMBL" id="ERL57035.1"/>
    </source>
</evidence>
<keyword evidence="5 7" id="KW-1133">Transmembrane helix</keyword>
<dbReference type="GO" id="GO:0005886">
    <property type="term" value="C:plasma membrane"/>
    <property type="evidence" value="ECO:0007669"/>
    <property type="project" value="UniProtKB-SubCell"/>
</dbReference>
<evidence type="ECO:0000313" key="10">
    <source>
        <dbReference type="Proteomes" id="UP000016761"/>
    </source>
</evidence>
<gene>
    <name evidence="9" type="ORF">M917_0032</name>
</gene>
<keyword evidence="10" id="KW-1185">Reference proteome</keyword>
<organism evidence="9 10">
    <name type="scientific">Psychrobacter aquaticus CMS 56</name>
    <dbReference type="NCBI Taxonomy" id="1354303"/>
    <lineage>
        <taxon>Bacteria</taxon>
        <taxon>Pseudomonadati</taxon>
        <taxon>Pseudomonadota</taxon>
        <taxon>Gammaproteobacteria</taxon>
        <taxon>Moraxellales</taxon>
        <taxon>Moraxellaceae</taxon>
        <taxon>Psychrobacter</taxon>
    </lineage>
</organism>
<feature type="transmembrane region" description="Helical" evidence="7">
    <location>
        <begin position="43"/>
        <end position="63"/>
    </location>
</feature>
<evidence type="ECO:0000256" key="6">
    <source>
        <dbReference type="ARBA" id="ARBA00023136"/>
    </source>
</evidence>
<dbReference type="Gene3D" id="3.30.240.20">
    <property type="entry name" value="bsu07140 like domains"/>
    <property type="match status" value="1"/>
</dbReference>
<comment type="caution">
    <text evidence="9">The sequence shown here is derived from an EMBL/GenBank/DDBJ whole genome shotgun (WGS) entry which is preliminary data.</text>
</comment>
<dbReference type="OrthoDB" id="9793799at2"/>
<dbReference type="STRING" id="1354303.M917_0032"/>
<evidence type="ECO:0000256" key="1">
    <source>
        <dbReference type="ARBA" id="ARBA00004651"/>
    </source>
</evidence>
<dbReference type="eggNOG" id="COG2323">
    <property type="taxonomic scope" value="Bacteria"/>
</dbReference>
<reference evidence="9 10" key="1">
    <citation type="journal article" date="2013" name="Genome Announc.">
        <title>Draft Genome Sequence of Psychrobacter aquaticus Strain CMS 56T, Isolated from a Cyanobacterial Mat Sample Collected from Water Bodies in the McMurdo Dry Valley Region of Antarctica.</title>
        <authorList>
            <person name="Reddy G.S."/>
            <person name="Ara S."/>
            <person name="Singh A."/>
            <person name="Kumar Pinnaka A."/>
            <person name="Shivaji S."/>
        </authorList>
    </citation>
    <scope>NUCLEOTIDE SEQUENCE [LARGE SCALE GENOMIC DNA]</scope>
    <source>
        <strain evidence="9 10">CMS 56</strain>
    </source>
</reference>
<dbReference type="AlphaFoldDB" id="U4T7Y4"/>
<dbReference type="InterPro" id="IPR007353">
    <property type="entry name" value="DUF421"/>
</dbReference>
<evidence type="ECO:0000256" key="5">
    <source>
        <dbReference type="ARBA" id="ARBA00022989"/>
    </source>
</evidence>
<dbReference type="PATRIC" id="fig|1354303.4.peg.32"/>
<keyword evidence="3" id="KW-1003">Cell membrane</keyword>
<evidence type="ECO:0000256" key="4">
    <source>
        <dbReference type="ARBA" id="ARBA00022692"/>
    </source>
</evidence>
<evidence type="ECO:0000256" key="3">
    <source>
        <dbReference type="ARBA" id="ARBA00022475"/>
    </source>
</evidence>
<accession>U4T7Y4</accession>
<name>U4T7Y4_9GAMM</name>
<sequence length="186" mass="20877">MKWETWFSIDWQQVLGISLSALGFYLGLMLFTRLMGLRSFSKLSSHDFAMTVGIGSILASTVLSDRPSLLQGLFAVAVLFLIQGMVSVIRRRVKPLKSLIDNQAIILMAHGEYFSDNLKEANLTTSDVQEVLRKNGIKSKTEIFAVIMETTGDMSVIKNNDVTPDWTLFNDIRDSELLIKPNDRTS</sequence>
<evidence type="ECO:0000256" key="7">
    <source>
        <dbReference type="SAM" id="Phobius"/>
    </source>
</evidence>
<dbReference type="PANTHER" id="PTHR34582:SF6">
    <property type="entry name" value="UPF0702 TRANSMEMBRANE PROTEIN YCAP"/>
    <property type="match status" value="1"/>
</dbReference>
<dbReference type="PANTHER" id="PTHR34582">
    <property type="entry name" value="UPF0702 TRANSMEMBRANE PROTEIN YCAP"/>
    <property type="match status" value="1"/>
</dbReference>
<proteinExistence type="inferred from homology"/>
<dbReference type="Proteomes" id="UP000016761">
    <property type="component" value="Unassembled WGS sequence"/>
</dbReference>
<feature type="domain" description="YetF C-terminal" evidence="8">
    <location>
        <begin position="92"/>
        <end position="168"/>
    </location>
</feature>
<dbReference type="EMBL" id="AUSW01000004">
    <property type="protein sequence ID" value="ERL57035.1"/>
    <property type="molecule type" value="Genomic_DNA"/>
</dbReference>
<evidence type="ECO:0000259" key="8">
    <source>
        <dbReference type="Pfam" id="PF04239"/>
    </source>
</evidence>
<dbReference type="InterPro" id="IPR023090">
    <property type="entry name" value="UPF0702_alpha/beta_dom_sf"/>
</dbReference>
<keyword evidence="6 7" id="KW-0472">Membrane</keyword>
<evidence type="ECO:0000256" key="2">
    <source>
        <dbReference type="ARBA" id="ARBA00006448"/>
    </source>
</evidence>
<protein>
    <submittedName>
        <fullName evidence="9">Putative membrane protein</fullName>
    </submittedName>
</protein>
<comment type="similarity">
    <text evidence="2">Belongs to the UPF0702 family.</text>
</comment>
<feature type="transmembrane region" description="Helical" evidence="7">
    <location>
        <begin position="69"/>
        <end position="89"/>
    </location>
</feature>
<feature type="transmembrane region" description="Helical" evidence="7">
    <location>
        <begin position="12"/>
        <end position="31"/>
    </location>
</feature>
<keyword evidence="4 7" id="KW-0812">Transmembrane</keyword>
<dbReference type="RefSeq" id="WP_021812712.1">
    <property type="nucleotide sequence ID" value="NZ_AUSW01000004.1"/>
</dbReference>